<gene>
    <name evidence="2" type="ORF">GCM10012278_62800</name>
</gene>
<name>A0A918AB67_9ACTN</name>
<protein>
    <recommendedName>
        <fullName evidence="1">Double-GTPase 2 domain-containing protein</fullName>
    </recommendedName>
</protein>
<dbReference type="RefSeq" id="WP_189142358.1">
    <property type="nucleotide sequence ID" value="NZ_BMNK01000013.1"/>
</dbReference>
<keyword evidence="3" id="KW-1185">Reference proteome</keyword>
<reference evidence="2" key="2">
    <citation type="submission" date="2020-09" db="EMBL/GenBank/DDBJ databases">
        <authorList>
            <person name="Sun Q."/>
            <person name="Zhou Y."/>
        </authorList>
    </citation>
    <scope>NUCLEOTIDE SEQUENCE</scope>
    <source>
        <strain evidence="2">CGMCC 4.7430</strain>
    </source>
</reference>
<evidence type="ECO:0000259" key="1">
    <source>
        <dbReference type="Pfam" id="PF19993"/>
    </source>
</evidence>
<dbReference type="AlphaFoldDB" id="A0A918AB67"/>
<dbReference type="SUPFAM" id="SSF52540">
    <property type="entry name" value="P-loop containing nucleoside triphosphate hydrolases"/>
    <property type="match status" value="1"/>
</dbReference>
<evidence type="ECO:0000313" key="3">
    <source>
        <dbReference type="Proteomes" id="UP000660745"/>
    </source>
</evidence>
<dbReference type="EMBL" id="BMNK01000013">
    <property type="protein sequence ID" value="GGP12954.1"/>
    <property type="molecule type" value="Genomic_DNA"/>
</dbReference>
<dbReference type="CDD" id="cd00882">
    <property type="entry name" value="Ras_like_GTPase"/>
    <property type="match status" value="1"/>
</dbReference>
<organism evidence="2 3">
    <name type="scientific">Nonomuraea glycinis</name>
    <dbReference type="NCBI Taxonomy" id="2047744"/>
    <lineage>
        <taxon>Bacteria</taxon>
        <taxon>Bacillati</taxon>
        <taxon>Actinomycetota</taxon>
        <taxon>Actinomycetes</taxon>
        <taxon>Streptosporangiales</taxon>
        <taxon>Streptosporangiaceae</taxon>
        <taxon>Nonomuraea</taxon>
    </lineage>
</organism>
<dbReference type="InterPro" id="IPR027417">
    <property type="entry name" value="P-loop_NTPase"/>
</dbReference>
<sequence length="386" mass="42917">MITCPYCFVKVAPARIAFRCLGKSGRTEGCEPRPDEVLGAFRGGAAPALPPVFSVRRPGRRALCPACSRETAWRVCPSCHSRLATEYCANPGKIVALVGAKHAGKSTYIAVLIHELMNRIGEELNASLVPCDDRTIERYKTDFARPLYGDHTLLDATQSAEGAPRDPLVYLLTRTVGRMRRRTASLTLVLFDTAGEDLREREMSELHLRYLSAADAVIFLLDPLELSGAQAALHTSARERGGTLANDLMSDQMDVVVRVTELLRKRNNGRLSIPAAVALSKIDELRASMERQSALHRTRDPAGALDLDDREAVDEQVRALLHQWQAGMIDRYLSQQYDDYALFGLSALGDVPEGKTVARSGIRPYRVEDPLLWLLYRFKMLDGIRR</sequence>
<dbReference type="Proteomes" id="UP000660745">
    <property type="component" value="Unassembled WGS sequence"/>
</dbReference>
<comment type="caution">
    <text evidence="2">The sequence shown here is derived from an EMBL/GenBank/DDBJ whole genome shotgun (WGS) entry which is preliminary data.</text>
</comment>
<reference evidence="2" key="1">
    <citation type="journal article" date="2014" name="Int. J. Syst. Evol. Microbiol.">
        <title>Complete genome sequence of Corynebacterium casei LMG S-19264T (=DSM 44701T), isolated from a smear-ripened cheese.</title>
        <authorList>
            <consortium name="US DOE Joint Genome Institute (JGI-PGF)"/>
            <person name="Walter F."/>
            <person name="Albersmeier A."/>
            <person name="Kalinowski J."/>
            <person name="Ruckert C."/>
        </authorList>
    </citation>
    <scope>NUCLEOTIDE SEQUENCE</scope>
    <source>
        <strain evidence="2">CGMCC 4.7430</strain>
    </source>
</reference>
<feature type="domain" description="Double-GTPase 2" evidence="1">
    <location>
        <begin position="94"/>
        <end position="293"/>
    </location>
</feature>
<dbReference type="Gene3D" id="3.40.50.300">
    <property type="entry name" value="P-loop containing nucleotide triphosphate hydrolases"/>
    <property type="match status" value="1"/>
</dbReference>
<accession>A0A918AB67</accession>
<proteinExistence type="predicted"/>
<evidence type="ECO:0000313" key="2">
    <source>
        <dbReference type="EMBL" id="GGP12954.1"/>
    </source>
</evidence>
<dbReference type="Pfam" id="PF19993">
    <property type="entry name" value="DO-GTPase2"/>
    <property type="match status" value="1"/>
</dbReference>
<dbReference type="InterPro" id="IPR045528">
    <property type="entry name" value="DO-GTPase2"/>
</dbReference>